<keyword evidence="9 10" id="KW-0131">Cell cycle</keyword>
<accession>A0A370GIR6</accession>
<evidence type="ECO:0000256" key="8">
    <source>
        <dbReference type="ARBA" id="ARBA00023136"/>
    </source>
</evidence>
<reference evidence="11 12" key="1">
    <citation type="submission" date="2018-07" db="EMBL/GenBank/DDBJ databases">
        <title>Genomic Encyclopedia of Type Strains, Phase IV (KMG-IV): sequencing the most valuable type-strain genomes for metagenomic binning, comparative biology and taxonomic classification.</title>
        <authorList>
            <person name="Goeker M."/>
        </authorList>
    </citation>
    <scope>NUCLEOTIDE SEQUENCE [LARGE SCALE GENOMIC DNA]</scope>
    <source>
        <strain evidence="11 12">DSM 16500</strain>
    </source>
</reference>
<evidence type="ECO:0000256" key="7">
    <source>
        <dbReference type="ARBA" id="ARBA00022989"/>
    </source>
</evidence>
<keyword evidence="6 10" id="KW-0812">Transmembrane</keyword>
<evidence type="ECO:0000256" key="3">
    <source>
        <dbReference type="ARBA" id="ARBA00022475"/>
    </source>
</evidence>
<dbReference type="HAMAP" id="MF_02203">
    <property type="entry name" value="TolR"/>
    <property type="match status" value="1"/>
</dbReference>
<dbReference type="RefSeq" id="WP_197737842.1">
    <property type="nucleotide sequence ID" value="NZ_LR699114.1"/>
</dbReference>
<comment type="function">
    <text evidence="10">Part of the Tol-Pal system, which plays a role in outer membrane invagination during cell division and is important for maintaining outer membrane integrity.</text>
</comment>
<dbReference type="GO" id="GO:0015031">
    <property type="term" value="P:protein transport"/>
    <property type="evidence" value="ECO:0007669"/>
    <property type="project" value="InterPro"/>
</dbReference>
<dbReference type="PANTHER" id="PTHR30558">
    <property type="entry name" value="EXBD MEMBRANE COMPONENT OF PMF-DRIVEN MACROMOLECULE IMPORT SYSTEM"/>
    <property type="match status" value="1"/>
</dbReference>
<evidence type="ECO:0000256" key="1">
    <source>
        <dbReference type="ARBA" id="ARBA00004162"/>
    </source>
</evidence>
<keyword evidence="4 10" id="KW-0997">Cell inner membrane</keyword>
<dbReference type="Proteomes" id="UP000254720">
    <property type="component" value="Unassembled WGS sequence"/>
</dbReference>
<dbReference type="InterPro" id="IPR003400">
    <property type="entry name" value="ExbD"/>
</dbReference>
<evidence type="ECO:0000256" key="6">
    <source>
        <dbReference type="ARBA" id="ARBA00022692"/>
    </source>
</evidence>
<comment type="subunit">
    <text evidence="10">The Tol-Pal system is composed of five core proteins: the inner membrane proteins TolA, TolQ and TolR, the periplasmic protein TolB and the outer membrane protein Pal. They form a network linking the inner and outer membranes and the peptidoglycan layer.</text>
</comment>
<dbReference type="GO" id="GO:0051301">
    <property type="term" value="P:cell division"/>
    <property type="evidence" value="ECO:0007669"/>
    <property type="project" value="UniProtKB-UniRule"/>
</dbReference>
<dbReference type="GO" id="GO:0005886">
    <property type="term" value="C:plasma membrane"/>
    <property type="evidence" value="ECO:0007669"/>
    <property type="project" value="UniProtKB-SubCell"/>
</dbReference>
<evidence type="ECO:0000313" key="11">
    <source>
        <dbReference type="EMBL" id="RDI41823.1"/>
    </source>
</evidence>
<dbReference type="NCBIfam" id="TIGR02801">
    <property type="entry name" value="tolR"/>
    <property type="match status" value="1"/>
</dbReference>
<dbReference type="EMBL" id="QQAX01000017">
    <property type="protein sequence ID" value="RDI41823.1"/>
    <property type="molecule type" value="Genomic_DNA"/>
</dbReference>
<proteinExistence type="inferred from homology"/>
<evidence type="ECO:0000256" key="5">
    <source>
        <dbReference type="ARBA" id="ARBA00022618"/>
    </source>
</evidence>
<keyword evidence="12" id="KW-1185">Reference proteome</keyword>
<dbReference type="Pfam" id="PF02472">
    <property type="entry name" value="ExbD"/>
    <property type="match status" value="1"/>
</dbReference>
<organism evidence="11 12">
    <name type="scientific">Aquicella lusitana</name>
    <dbReference type="NCBI Taxonomy" id="254246"/>
    <lineage>
        <taxon>Bacteria</taxon>
        <taxon>Pseudomonadati</taxon>
        <taxon>Pseudomonadota</taxon>
        <taxon>Gammaproteobacteria</taxon>
        <taxon>Legionellales</taxon>
        <taxon>Coxiellaceae</taxon>
        <taxon>Aquicella</taxon>
    </lineage>
</organism>
<keyword evidence="3 10" id="KW-1003">Cell membrane</keyword>
<sequence>MAYTHQPGSRRPMSDINVVPFIDVMLVLLVIFMITAPLLTQGVKVDLPQTAAKALDEQQKEPLIVTVDASGNFYLNLADKPNQAIPAQTLSHLVTTQLAGQQTGEQRPVLVRGDKNANYGKVVEAMVLLQQAGAKSVGLITQPNSSDKTIG</sequence>
<dbReference type="PANTHER" id="PTHR30558:SF7">
    <property type="entry name" value="TOL-PAL SYSTEM PROTEIN TOLR"/>
    <property type="match status" value="1"/>
</dbReference>
<dbReference type="InterPro" id="IPR014168">
    <property type="entry name" value="Tol-Pal_TolR"/>
</dbReference>
<evidence type="ECO:0000256" key="10">
    <source>
        <dbReference type="HAMAP-Rule" id="MF_02203"/>
    </source>
</evidence>
<comment type="subcellular location">
    <subcellularLocation>
        <location evidence="10">Cell inner membrane</location>
        <topology evidence="10">Single-pass membrane protein</topology>
    </subcellularLocation>
    <subcellularLocation>
        <location evidence="1">Cell membrane</location>
        <topology evidence="1">Single-pass membrane protein</topology>
    </subcellularLocation>
</comment>
<keyword evidence="5 10" id="KW-0132">Cell division</keyword>
<evidence type="ECO:0000256" key="2">
    <source>
        <dbReference type="ARBA" id="ARBA00005811"/>
    </source>
</evidence>
<comment type="similarity">
    <text evidence="2 10">Belongs to the ExbD/TolR family.</text>
</comment>
<dbReference type="GO" id="GO:0022857">
    <property type="term" value="F:transmembrane transporter activity"/>
    <property type="evidence" value="ECO:0007669"/>
    <property type="project" value="InterPro"/>
</dbReference>
<feature type="transmembrane region" description="Helical" evidence="10">
    <location>
        <begin position="21"/>
        <end position="39"/>
    </location>
</feature>
<dbReference type="Gene3D" id="3.30.420.270">
    <property type="match status" value="1"/>
</dbReference>
<evidence type="ECO:0000313" key="12">
    <source>
        <dbReference type="Proteomes" id="UP000254720"/>
    </source>
</evidence>
<keyword evidence="7 10" id="KW-1133">Transmembrane helix</keyword>
<evidence type="ECO:0000256" key="9">
    <source>
        <dbReference type="ARBA" id="ARBA00023306"/>
    </source>
</evidence>
<comment type="caution">
    <text evidence="11">The sequence shown here is derived from an EMBL/GenBank/DDBJ whole genome shotgun (WGS) entry which is preliminary data.</text>
</comment>
<dbReference type="AlphaFoldDB" id="A0A370GIR6"/>
<name>A0A370GIR6_9COXI</name>
<gene>
    <name evidence="10" type="primary">tolR</name>
    <name evidence="11" type="ORF">C8D86_11740</name>
</gene>
<protein>
    <recommendedName>
        <fullName evidence="10">Tol-Pal system protein TolR</fullName>
    </recommendedName>
</protein>
<evidence type="ECO:0000256" key="4">
    <source>
        <dbReference type="ARBA" id="ARBA00022519"/>
    </source>
</evidence>
<keyword evidence="8 10" id="KW-0472">Membrane</keyword>